<dbReference type="InterPro" id="IPR050952">
    <property type="entry name" value="TRIM-NHL_E3_ligases"/>
</dbReference>
<dbReference type="CDD" id="cd05819">
    <property type="entry name" value="NHL"/>
    <property type="match status" value="1"/>
</dbReference>
<dbReference type="Proteomes" id="UP000507470">
    <property type="component" value="Unassembled WGS sequence"/>
</dbReference>
<keyword evidence="1" id="KW-0677">Repeat</keyword>
<dbReference type="SUPFAM" id="SSF101898">
    <property type="entry name" value="NHL repeat"/>
    <property type="match status" value="1"/>
</dbReference>
<dbReference type="InterPro" id="IPR001258">
    <property type="entry name" value="NHL_repeat"/>
</dbReference>
<dbReference type="Pfam" id="PF01436">
    <property type="entry name" value="NHL"/>
    <property type="match status" value="1"/>
</dbReference>
<dbReference type="PANTHER" id="PTHR24104">
    <property type="entry name" value="E3 UBIQUITIN-PROTEIN LIGASE NHLRC1-RELATED"/>
    <property type="match status" value="1"/>
</dbReference>
<sequence length="306" mass="34064">MANSTSRLDQDASLASFELLGPVGEKLFAPTCVSVSSTGEYVVSDSESCFIVIYSSFGEYLCHFSTIPKSIFYLLLNLEKHRPHDVAWLSSKRVVYTQPWGSKVTISNWNGNKTTCLEGKPLYQPFGVCVDNLDQIYVTDKDKGRILCYSSEGKLIKTFGGLASNGFSLHNPHYIVLNKAGDIVLNDMIKDCVCIKMYDRLSGNFKTVSTNTISGLGVGSLAIDSENNIFMTDYHKNMVKVFRNDSNENHEMNNVKNLCGIALNHDGNLVCIDNHDKTIKIFPWGKDHLHCNGHIKSSLDITIDNN</sequence>
<dbReference type="AlphaFoldDB" id="A0A6J8CE65"/>
<organism evidence="3 4">
    <name type="scientific">Mytilus coruscus</name>
    <name type="common">Sea mussel</name>
    <dbReference type="NCBI Taxonomy" id="42192"/>
    <lineage>
        <taxon>Eukaryota</taxon>
        <taxon>Metazoa</taxon>
        <taxon>Spiralia</taxon>
        <taxon>Lophotrochozoa</taxon>
        <taxon>Mollusca</taxon>
        <taxon>Bivalvia</taxon>
        <taxon>Autobranchia</taxon>
        <taxon>Pteriomorphia</taxon>
        <taxon>Mytilida</taxon>
        <taxon>Mytiloidea</taxon>
        <taxon>Mytilidae</taxon>
        <taxon>Mytilinae</taxon>
        <taxon>Mytilus</taxon>
    </lineage>
</organism>
<dbReference type="GO" id="GO:0043161">
    <property type="term" value="P:proteasome-mediated ubiquitin-dependent protein catabolic process"/>
    <property type="evidence" value="ECO:0007669"/>
    <property type="project" value="TreeGrafter"/>
</dbReference>
<dbReference type="GO" id="GO:0061630">
    <property type="term" value="F:ubiquitin protein ligase activity"/>
    <property type="evidence" value="ECO:0007669"/>
    <property type="project" value="TreeGrafter"/>
</dbReference>
<dbReference type="PROSITE" id="PS51125">
    <property type="entry name" value="NHL"/>
    <property type="match status" value="1"/>
</dbReference>
<evidence type="ECO:0000256" key="1">
    <source>
        <dbReference type="ARBA" id="ARBA00022737"/>
    </source>
</evidence>
<dbReference type="OrthoDB" id="6045867at2759"/>
<evidence type="ECO:0000313" key="4">
    <source>
        <dbReference type="Proteomes" id="UP000507470"/>
    </source>
</evidence>
<dbReference type="InterPro" id="IPR011042">
    <property type="entry name" value="6-blade_b-propeller_TolB-like"/>
</dbReference>
<dbReference type="EMBL" id="CACVKT020005206">
    <property type="protein sequence ID" value="CAC5393676.1"/>
    <property type="molecule type" value="Genomic_DNA"/>
</dbReference>
<dbReference type="GO" id="GO:0008270">
    <property type="term" value="F:zinc ion binding"/>
    <property type="evidence" value="ECO:0007669"/>
    <property type="project" value="UniProtKB-KW"/>
</dbReference>
<reference evidence="3 4" key="1">
    <citation type="submission" date="2020-06" db="EMBL/GenBank/DDBJ databases">
        <authorList>
            <person name="Li R."/>
            <person name="Bekaert M."/>
        </authorList>
    </citation>
    <scope>NUCLEOTIDE SEQUENCE [LARGE SCALE GENOMIC DNA]</scope>
    <source>
        <strain evidence="4">wild</strain>
    </source>
</reference>
<name>A0A6J8CE65_MYTCO</name>
<proteinExistence type="predicted"/>
<accession>A0A6J8CE65</accession>
<evidence type="ECO:0000313" key="3">
    <source>
        <dbReference type="EMBL" id="CAC5393676.1"/>
    </source>
</evidence>
<protein>
    <submittedName>
        <fullName evidence="3">Uncharacterized protein</fullName>
    </submittedName>
</protein>
<keyword evidence="4" id="KW-1185">Reference proteome</keyword>
<evidence type="ECO:0000256" key="2">
    <source>
        <dbReference type="PROSITE-ProRule" id="PRU00504"/>
    </source>
</evidence>
<dbReference type="PANTHER" id="PTHR24104:SF25">
    <property type="entry name" value="PROTEIN LIN-41"/>
    <property type="match status" value="1"/>
</dbReference>
<gene>
    <name evidence="3" type="ORF">MCOR_28517</name>
</gene>
<dbReference type="GO" id="GO:0000209">
    <property type="term" value="P:protein polyubiquitination"/>
    <property type="evidence" value="ECO:0007669"/>
    <property type="project" value="TreeGrafter"/>
</dbReference>
<dbReference type="Gene3D" id="2.120.10.30">
    <property type="entry name" value="TolB, C-terminal domain"/>
    <property type="match status" value="1"/>
</dbReference>
<feature type="repeat" description="NHL" evidence="2">
    <location>
        <begin position="111"/>
        <end position="152"/>
    </location>
</feature>